<organism evidence="1 2">
    <name type="scientific">Hypholoma sublateritium (strain FD-334 SS-4)</name>
    <dbReference type="NCBI Taxonomy" id="945553"/>
    <lineage>
        <taxon>Eukaryota</taxon>
        <taxon>Fungi</taxon>
        <taxon>Dikarya</taxon>
        <taxon>Basidiomycota</taxon>
        <taxon>Agaricomycotina</taxon>
        <taxon>Agaricomycetes</taxon>
        <taxon>Agaricomycetidae</taxon>
        <taxon>Agaricales</taxon>
        <taxon>Agaricineae</taxon>
        <taxon>Strophariaceae</taxon>
        <taxon>Hypholoma</taxon>
    </lineage>
</organism>
<protein>
    <submittedName>
        <fullName evidence="1">Uncharacterized protein</fullName>
    </submittedName>
</protein>
<evidence type="ECO:0000313" key="1">
    <source>
        <dbReference type="EMBL" id="KJA12734.1"/>
    </source>
</evidence>
<dbReference type="OrthoDB" id="3033067at2759"/>
<gene>
    <name evidence="1" type="ORF">HYPSUDRAFT_210178</name>
</gene>
<dbReference type="AlphaFoldDB" id="A0A0D2N0N4"/>
<dbReference type="STRING" id="945553.A0A0D2N0N4"/>
<dbReference type="Proteomes" id="UP000054270">
    <property type="component" value="Unassembled WGS sequence"/>
</dbReference>
<keyword evidence="2" id="KW-1185">Reference proteome</keyword>
<evidence type="ECO:0000313" key="2">
    <source>
        <dbReference type="Proteomes" id="UP000054270"/>
    </source>
</evidence>
<sequence length="198" mass="22265">MRKEQIKRRLTYQYNKTHAPKTKFKVGSSDPMAVLTAKLTGNLNAVHKPRQKTAYNIWGPMNRYFVDPIFNERPSTAPGDRQRVIESLGQIMQPILDLVADHTGWKVSMIAGGPEPADGGRLNVVGVHSGVTTGSVRMNFGRSERVAYKDLIMPTFARFLRKCYTLTTSDKARKTYTSSSLVLVRRLPPLPVKLWPPP</sequence>
<dbReference type="EMBL" id="KN817947">
    <property type="protein sequence ID" value="KJA12734.1"/>
    <property type="molecule type" value="Genomic_DNA"/>
</dbReference>
<proteinExistence type="predicted"/>
<reference evidence="2" key="1">
    <citation type="submission" date="2014-04" db="EMBL/GenBank/DDBJ databases">
        <title>Evolutionary Origins and Diversification of the Mycorrhizal Mutualists.</title>
        <authorList>
            <consortium name="DOE Joint Genome Institute"/>
            <consortium name="Mycorrhizal Genomics Consortium"/>
            <person name="Kohler A."/>
            <person name="Kuo A."/>
            <person name="Nagy L.G."/>
            <person name="Floudas D."/>
            <person name="Copeland A."/>
            <person name="Barry K.W."/>
            <person name="Cichocki N."/>
            <person name="Veneault-Fourrey C."/>
            <person name="LaButti K."/>
            <person name="Lindquist E.A."/>
            <person name="Lipzen A."/>
            <person name="Lundell T."/>
            <person name="Morin E."/>
            <person name="Murat C."/>
            <person name="Riley R."/>
            <person name="Ohm R."/>
            <person name="Sun H."/>
            <person name="Tunlid A."/>
            <person name="Henrissat B."/>
            <person name="Grigoriev I.V."/>
            <person name="Hibbett D.S."/>
            <person name="Martin F."/>
        </authorList>
    </citation>
    <scope>NUCLEOTIDE SEQUENCE [LARGE SCALE GENOMIC DNA]</scope>
    <source>
        <strain evidence="2">FD-334 SS-4</strain>
    </source>
</reference>
<accession>A0A0D2N0N4</accession>
<name>A0A0D2N0N4_HYPSF</name>